<proteinExistence type="predicted"/>
<dbReference type="SUPFAM" id="SSF52047">
    <property type="entry name" value="RNI-like"/>
    <property type="match status" value="1"/>
</dbReference>
<dbReference type="InterPro" id="IPR047722">
    <property type="entry name" value="STM4015-like"/>
</dbReference>
<keyword evidence="2" id="KW-1185">Reference proteome</keyword>
<dbReference type="AlphaFoldDB" id="A0A1Q4VC15"/>
<dbReference type="RefSeq" id="WP_073782449.1">
    <property type="nucleotide sequence ID" value="NZ_LFBV01000001.1"/>
</dbReference>
<evidence type="ECO:0000313" key="1">
    <source>
        <dbReference type="EMBL" id="OKH95395.1"/>
    </source>
</evidence>
<dbReference type="Gene3D" id="3.80.10.10">
    <property type="entry name" value="Ribonuclease Inhibitor"/>
    <property type="match status" value="1"/>
</dbReference>
<evidence type="ECO:0000313" key="2">
    <source>
        <dbReference type="Proteomes" id="UP000186455"/>
    </source>
</evidence>
<accession>A0A1Q4VC15</accession>
<organism evidence="1 2">
    <name type="scientific">Streptomyces uncialis</name>
    <dbReference type="NCBI Taxonomy" id="1048205"/>
    <lineage>
        <taxon>Bacteria</taxon>
        <taxon>Bacillati</taxon>
        <taxon>Actinomycetota</taxon>
        <taxon>Actinomycetes</taxon>
        <taxon>Kitasatosporales</taxon>
        <taxon>Streptomycetaceae</taxon>
        <taxon>Streptomyces</taxon>
    </lineage>
</organism>
<protein>
    <submittedName>
        <fullName evidence="1">Cytoplasmic protein</fullName>
    </submittedName>
</protein>
<sequence>MITNHHEQHFGLPPFDFPRHGAEIPAALPDPVSVAWRIVVDSYDSEESWPEAFARFRGAVDIGRVRALVVGSWSDPYENGPQDVIETLCSVREEMPELRSLFLGDISSEECEISWIIQGSVAPLLEAFPRLTEFIVRGGTSLDFAPVRHESLRKLVIESGGLPREVVRGVAESDFPSLECLDLWLGTAEYGGDAELSHLAPILAGTRLPALWALSLRNSQIQDEIAAATAMAPVVARLKVLDMSMGTLGNEGAAALLSGQPLTHLKVLDLNHNYLSEEMRDRLRKALEPAGVELDLDGDDVEEDDEDDEVWRYVAVSE</sequence>
<dbReference type="STRING" id="1048205.AB852_00515"/>
<name>A0A1Q4VC15_9ACTN</name>
<reference evidence="1 2" key="1">
    <citation type="submission" date="2015-06" db="EMBL/GenBank/DDBJ databases">
        <title>Cloning and characterization of the uncialamcin biosynthetic gene cluster.</title>
        <authorList>
            <person name="Yan X."/>
            <person name="Huang T."/>
            <person name="Ge H."/>
            <person name="Shen B."/>
        </authorList>
    </citation>
    <scope>NUCLEOTIDE SEQUENCE [LARGE SCALE GENOMIC DNA]</scope>
    <source>
        <strain evidence="1 2">DCA2648</strain>
    </source>
</reference>
<dbReference type="InterPro" id="IPR032675">
    <property type="entry name" value="LRR_dom_sf"/>
</dbReference>
<dbReference type="NCBIfam" id="NF038076">
    <property type="entry name" value="fam_STM4015"/>
    <property type="match status" value="1"/>
</dbReference>
<gene>
    <name evidence="1" type="ORF">AB852_00515</name>
</gene>
<dbReference type="EMBL" id="LFBV01000001">
    <property type="protein sequence ID" value="OKH95395.1"/>
    <property type="molecule type" value="Genomic_DNA"/>
</dbReference>
<dbReference type="Proteomes" id="UP000186455">
    <property type="component" value="Unassembled WGS sequence"/>
</dbReference>
<comment type="caution">
    <text evidence="1">The sequence shown here is derived from an EMBL/GenBank/DDBJ whole genome shotgun (WGS) entry which is preliminary data.</text>
</comment>